<evidence type="ECO:0000256" key="1">
    <source>
        <dbReference type="SAM" id="SignalP"/>
    </source>
</evidence>
<feature type="chain" id="PRO_5039347186" evidence="1">
    <location>
        <begin position="21"/>
        <end position="350"/>
    </location>
</feature>
<organism evidence="2 3">
    <name type="scientific">Jilunia laotingensis</name>
    <dbReference type="NCBI Taxonomy" id="2763675"/>
    <lineage>
        <taxon>Bacteria</taxon>
        <taxon>Pseudomonadati</taxon>
        <taxon>Bacteroidota</taxon>
        <taxon>Bacteroidia</taxon>
        <taxon>Bacteroidales</taxon>
        <taxon>Bacteroidaceae</taxon>
        <taxon>Jilunia</taxon>
    </lineage>
</organism>
<proteinExistence type="predicted"/>
<dbReference type="RefSeq" id="WP_262433983.1">
    <property type="nucleotide sequence ID" value="NZ_JACRTF010000001.1"/>
</dbReference>
<comment type="caution">
    <text evidence="2">The sequence shown here is derived from an EMBL/GenBank/DDBJ whole genome shotgun (WGS) entry which is preliminary data.</text>
</comment>
<sequence length="350" mass="40126">MIRQTLLLVIVVFMHFHANAQKNYYAEAFSKCENMLSGKSIPNFQEAVFTVENAYLDNQLDKVVFVDNINLYTQICKQIMNSGNIVYPEKDKDIAAGQCAVFLFMTDTIPIVSGNDIIGSIPFTYNFEDYAGKEEWSSMFVSTLMQTNTGNCHSLPYLYKIIMDEMGYECHLALAPNHIYIKVQNKRVGWYNIELTCRDFPTDVWYVASGYIHTDAIRNGVYMKALSDKESIALCLVDLAQGYQARFGMKDGSFILKCCDTALTHFPNYINALLLKAETITALHKQAVPDSDESQELFAQMNEIYTMIHKLGYRKMPQAMYLNWLRKMGTEDVDNRMKSIMVKKDEVQQN</sequence>
<evidence type="ECO:0000313" key="2">
    <source>
        <dbReference type="EMBL" id="MBC8592811.1"/>
    </source>
</evidence>
<name>A0A926F1A8_9BACT</name>
<keyword evidence="1" id="KW-0732">Signal</keyword>
<gene>
    <name evidence="2" type="ORF">H8744_06000</name>
</gene>
<dbReference type="EMBL" id="JACRTF010000001">
    <property type="protein sequence ID" value="MBC8592811.1"/>
    <property type="molecule type" value="Genomic_DNA"/>
</dbReference>
<feature type="signal peptide" evidence="1">
    <location>
        <begin position="1"/>
        <end position="20"/>
    </location>
</feature>
<keyword evidence="3" id="KW-1185">Reference proteome</keyword>
<reference evidence="2" key="1">
    <citation type="submission" date="2020-08" db="EMBL/GenBank/DDBJ databases">
        <title>Genome public.</title>
        <authorList>
            <person name="Liu C."/>
            <person name="Sun Q."/>
        </authorList>
    </citation>
    <scope>NUCLEOTIDE SEQUENCE</scope>
    <source>
        <strain evidence="2">N12</strain>
    </source>
</reference>
<accession>A0A926F1A8</accession>
<dbReference type="AlphaFoldDB" id="A0A926F1A8"/>
<dbReference type="Proteomes" id="UP000651085">
    <property type="component" value="Unassembled WGS sequence"/>
</dbReference>
<protein>
    <submittedName>
        <fullName evidence="2">Uncharacterized protein</fullName>
    </submittedName>
</protein>
<evidence type="ECO:0000313" key="3">
    <source>
        <dbReference type="Proteomes" id="UP000651085"/>
    </source>
</evidence>